<gene>
    <name evidence="1" type="ORF">NC992_04935</name>
</gene>
<name>A0ABV0K091_9CYAN</name>
<reference evidence="1 2" key="1">
    <citation type="submission" date="2022-04" db="EMBL/GenBank/DDBJ databases">
        <title>Positive selection, recombination, and allopatry shape intraspecific diversity of widespread and dominant cyanobacteria.</title>
        <authorList>
            <person name="Wei J."/>
            <person name="Shu W."/>
            <person name="Hu C."/>
        </authorList>
    </citation>
    <scope>NUCLEOTIDE SEQUENCE [LARGE SCALE GENOMIC DNA]</scope>
    <source>
        <strain evidence="1 2">DQ-A4</strain>
    </source>
</reference>
<keyword evidence="2" id="KW-1185">Reference proteome</keyword>
<organism evidence="1 2">
    <name type="scientific">Leptolyngbya subtilissima DQ-A4</name>
    <dbReference type="NCBI Taxonomy" id="2933933"/>
    <lineage>
        <taxon>Bacteria</taxon>
        <taxon>Bacillati</taxon>
        <taxon>Cyanobacteriota</taxon>
        <taxon>Cyanophyceae</taxon>
        <taxon>Leptolyngbyales</taxon>
        <taxon>Leptolyngbyaceae</taxon>
        <taxon>Leptolyngbya group</taxon>
        <taxon>Leptolyngbya</taxon>
    </lineage>
</organism>
<evidence type="ECO:0000313" key="2">
    <source>
        <dbReference type="Proteomes" id="UP001482513"/>
    </source>
</evidence>
<proteinExistence type="predicted"/>
<dbReference type="EMBL" id="JAMPKX010000002">
    <property type="protein sequence ID" value="MEP0946207.1"/>
    <property type="molecule type" value="Genomic_DNA"/>
</dbReference>
<comment type="caution">
    <text evidence="1">The sequence shown here is derived from an EMBL/GenBank/DDBJ whole genome shotgun (WGS) entry which is preliminary data.</text>
</comment>
<protein>
    <submittedName>
        <fullName evidence="1">Uncharacterized protein</fullName>
    </submittedName>
</protein>
<sequence length="58" mass="6337">MGSDWQQWSDNTQQWLSQHCGVAMPVGTLSGSAAALVHPQQQPLSLFSNTCSITRFVC</sequence>
<dbReference type="Proteomes" id="UP001482513">
    <property type="component" value="Unassembled WGS sequence"/>
</dbReference>
<dbReference type="RefSeq" id="WP_348251258.1">
    <property type="nucleotide sequence ID" value="NZ_JAMPKX010000002.1"/>
</dbReference>
<evidence type="ECO:0000313" key="1">
    <source>
        <dbReference type="EMBL" id="MEP0946207.1"/>
    </source>
</evidence>
<accession>A0ABV0K091</accession>